<dbReference type="Pfam" id="PF01580">
    <property type="entry name" value="FtsK_SpoIIIE"/>
    <property type="match status" value="1"/>
</dbReference>
<dbReference type="PROSITE" id="PS50901">
    <property type="entry name" value="FTSK"/>
    <property type="match status" value="1"/>
</dbReference>
<dbReference type="Gene3D" id="3.40.50.300">
    <property type="entry name" value="P-loop containing nucleotide triphosphate hydrolases"/>
    <property type="match status" value="1"/>
</dbReference>
<feature type="domain" description="FtsK" evidence="5">
    <location>
        <begin position="442"/>
        <end position="627"/>
    </location>
</feature>
<dbReference type="GO" id="GO:0016020">
    <property type="term" value="C:membrane"/>
    <property type="evidence" value="ECO:0007669"/>
    <property type="project" value="UniProtKB-SubCell"/>
</dbReference>
<evidence type="ECO:0000256" key="1">
    <source>
        <dbReference type="ARBA" id="ARBA00004141"/>
    </source>
</evidence>
<dbReference type="AlphaFoldDB" id="A0A0J1HUZ2"/>
<dbReference type="PANTHER" id="PTHR22683">
    <property type="entry name" value="SPORULATION PROTEIN RELATED"/>
    <property type="match status" value="1"/>
</dbReference>
<comment type="subcellular location">
    <subcellularLocation>
        <location evidence="1">Membrane</location>
        <topology evidence="1">Multi-pass membrane protein</topology>
    </subcellularLocation>
</comment>
<keyword evidence="3 4" id="KW-0067">ATP-binding</keyword>
<dbReference type="InterPro" id="IPR002543">
    <property type="entry name" value="FtsK_dom"/>
</dbReference>
<dbReference type="PANTHER" id="PTHR22683:SF41">
    <property type="entry name" value="DNA TRANSLOCASE FTSK"/>
    <property type="match status" value="1"/>
</dbReference>
<evidence type="ECO:0000313" key="6">
    <source>
        <dbReference type="EMBL" id="KLV17509.1"/>
    </source>
</evidence>
<organism evidence="6 7">
    <name type="scientific">Bacillus anthracis</name>
    <name type="common">anthrax bacterium</name>
    <dbReference type="NCBI Taxonomy" id="1392"/>
    <lineage>
        <taxon>Bacteria</taxon>
        <taxon>Bacillati</taxon>
        <taxon>Bacillota</taxon>
        <taxon>Bacilli</taxon>
        <taxon>Bacillales</taxon>
        <taxon>Bacillaceae</taxon>
        <taxon>Bacillus</taxon>
        <taxon>Bacillus cereus group</taxon>
    </lineage>
</organism>
<reference evidence="6 7" key="1">
    <citation type="submission" date="2015-05" db="EMBL/GenBank/DDBJ databases">
        <title>Whole genome sequence and identification of bacterial endophytes from Costus igneus.</title>
        <authorList>
            <person name="Lee Y.P."/>
            <person name="Gan H.M."/>
            <person name="Eng W."/>
            <person name="Wheatley M.S."/>
            <person name="Caraballo A."/>
            <person name="Polter S."/>
            <person name="Savka M.A."/>
            <person name="Hudson A.O."/>
        </authorList>
    </citation>
    <scope>NUCLEOTIDE SEQUENCE [LARGE SCALE GENOMIC DNA]</scope>
    <source>
        <strain evidence="6 7">RIT375</strain>
    </source>
</reference>
<gene>
    <name evidence="6" type="ORF">ABW01_16450</name>
</gene>
<dbReference type="GO" id="GO:0003677">
    <property type="term" value="F:DNA binding"/>
    <property type="evidence" value="ECO:0007669"/>
    <property type="project" value="InterPro"/>
</dbReference>
<accession>A0A0J1HUZ2</accession>
<dbReference type="CDD" id="cd01127">
    <property type="entry name" value="TrwB_TraG_TraD_VirD4"/>
    <property type="match status" value="1"/>
</dbReference>
<evidence type="ECO:0000313" key="7">
    <source>
        <dbReference type="Proteomes" id="UP000035904"/>
    </source>
</evidence>
<sequence length="763" mass="87610">MFFKHFQRRFTSQADVLLPTIYSINTFDENTVKYVLNCDVNTTIGFEKIIYKEVCNNYLSTPVGNNFEIVQEQIDSNYVLELISGMNLYEVSLQKGSIFPLKNDKGIFQNIQDVLQEREKILIQFLTQKEDKAKEDLIEQYIDYLSGIANPSDALFKRKFQKYVYQLFESMNYPLNKNSQVKDIEAKIKEPLYHYQLIIGIYAEDTSRKDYLQYVIANSLEKITYFNRLQMSPIEENENVIDGIKSRKIHVTQNKQYISESEILSLVVQQERQEIKKAVIGTNECTIIGSAINSETNTVYSSDFMEKVIELLPYTKEERNTRLEADENTLKILNVMREQNIIKELCEIIKIEEGSTIMHVTLSIPSNVKFRDIKKHVEDIRVAVGLEDLQLSSASELNSIMFSFPKDTRSVVYLRDILSSSEFLTFTKEARLPYIIGLDEHGNPLFEDLTDTLHMLIAGATGSGKTYFLIGVILSLCLLKTPYDLHFYIIDPKRIDFKKFKDFPHVQKIVTEVEESTAVLAAVTEEMDRRYALMEEYDIDDLVDYNVLPDVEKLPYIVCIVDEFSDLVMQNPDVKDYIVRIGQKARAAGIYVICGTQRPEVKVVDGLIKANLPTKIAFSCGSYHDYKTVFGNAPGVKLLGKGDALLKSPVMSEEYVRFQSPVVDLSKGKTKDILQNICDLFPYERPNNGLNIKPLPTPYERIKTYIIETGDTAVTRVKQEMKLDVNVVRNIMDQLVDEGLLVKTGKGRFKLLELTEEKNTKIH</sequence>
<evidence type="ECO:0000259" key="5">
    <source>
        <dbReference type="PROSITE" id="PS50901"/>
    </source>
</evidence>
<dbReference type="PATRIC" id="fig|1392.242.peg.1166"/>
<evidence type="ECO:0000256" key="4">
    <source>
        <dbReference type="PROSITE-ProRule" id="PRU00289"/>
    </source>
</evidence>
<name>A0A0J1HUZ2_BACAN</name>
<comment type="caution">
    <text evidence="6">The sequence shown here is derived from an EMBL/GenBank/DDBJ whole genome shotgun (WGS) entry which is preliminary data.</text>
</comment>
<evidence type="ECO:0000256" key="2">
    <source>
        <dbReference type="ARBA" id="ARBA00022741"/>
    </source>
</evidence>
<feature type="binding site" evidence="4">
    <location>
        <begin position="459"/>
        <end position="466"/>
    </location>
    <ligand>
        <name>ATP</name>
        <dbReference type="ChEBI" id="CHEBI:30616"/>
    </ligand>
</feature>
<dbReference type="InterPro" id="IPR050206">
    <property type="entry name" value="FtsK/SpoIIIE/SftA"/>
</dbReference>
<evidence type="ECO:0000256" key="3">
    <source>
        <dbReference type="ARBA" id="ARBA00022840"/>
    </source>
</evidence>
<proteinExistence type="predicted"/>
<dbReference type="GO" id="GO:0005524">
    <property type="term" value="F:ATP binding"/>
    <property type="evidence" value="ECO:0007669"/>
    <property type="project" value="UniProtKB-UniRule"/>
</dbReference>
<dbReference type="InterPro" id="IPR027417">
    <property type="entry name" value="P-loop_NTPase"/>
</dbReference>
<dbReference type="EMBL" id="LDPG01000011">
    <property type="protein sequence ID" value="KLV17509.1"/>
    <property type="molecule type" value="Genomic_DNA"/>
</dbReference>
<dbReference type="RefSeq" id="WP_047956876.1">
    <property type="nucleotide sequence ID" value="NZ_LDPG01000011.1"/>
</dbReference>
<protein>
    <submittedName>
        <fullName evidence="6">DNA translocase</fullName>
    </submittedName>
</protein>
<dbReference type="Proteomes" id="UP000035904">
    <property type="component" value="Unassembled WGS sequence"/>
</dbReference>
<keyword evidence="2 4" id="KW-0547">Nucleotide-binding</keyword>
<dbReference type="SUPFAM" id="SSF52540">
    <property type="entry name" value="P-loop containing nucleoside triphosphate hydrolases"/>
    <property type="match status" value="1"/>
</dbReference>